<comment type="caution">
    <text evidence="2">The sequence shown here is derived from an EMBL/GenBank/DDBJ whole genome shotgun (WGS) entry which is preliminary data.</text>
</comment>
<name>A0A934I1G5_9CLOT</name>
<dbReference type="Pfam" id="PF19700">
    <property type="entry name" value="DUF6198"/>
    <property type="match status" value="1"/>
</dbReference>
<keyword evidence="1" id="KW-0472">Membrane</keyword>
<feature type="transmembrane region" description="Helical" evidence="1">
    <location>
        <begin position="72"/>
        <end position="92"/>
    </location>
</feature>
<evidence type="ECO:0000313" key="3">
    <source>
        <dbReference type="Proteomes" id="UP000622687"/>
    </source>
</evidence>
<proteinExistence type="predicted"/>
<dbReference type="Proteomes" id="UP000622687">
    <property type="component" value="Unassembled WGS sequence"/>
</dbReference>
<accession>A0A934I1G5</accession>
<evidence type="ECO:0000313" key="2">
    <source>
        <dbReference type="EMBL" id="MBI6875079.1"/>
    </source>
</evidence>
<keyword evidence="3" id="KW-1185">Reference proteome</keyword>
<dbReference type="PANTHER" id="PTHR40078">
    <property type="entry name" value="INTEGRAL MEMBRANE PROTEIN-RELATED"/>
    <property type="match status" value="1"/>
</dbReference>
<dbReference type="InterPro" id="IPR038750">
    <property type="entry name" value="YczE/YyaS-like"/>
</dbReference>
<feature type="transmembrane region" description="Helical" evidence="1">
    <location>
        <begin position="12"/>
        <end position="32"/>
    </location>
</feature>
<feature type="transmembrane region" description="Helical" evidence="1">
    <location>
        <begin position="44"/>
        <end position="65"/>
    </location>
</feature>
<protein>
    <submittedName>
        <fullName evidence="2">Membrane protein</fullName>
    </submittedName>
</protein>
<sequence>MVLIELIKKMPSLMFGLLLYSIGILCTLYSKLGMSPWDVLHMGIVYHSSLTLGQVSELMGLLILIACYFIGVVPGLGSVFNMIFIGLFIDIIEKFKFFSTPNSLLGQILLLILGIFIIGWATFFYLRVNLGAGPRDGLMEGLVKKLKKPVWMIRGTIEITVLIVGYFLGGPAGIGTIILAGCIGFSVQLAFKLGKYDSQSTNHMNLIDLYNRLKSDVCDEHLEKNFVEE</sequence>
<evidence type="ECO:0000256" key="1">
    <source>
        <dbReference type="SAM" id="Phobius"/>
    </source>
</evidence>
<dbReference type="EMBL" id="JAEEGB010000038">
    <property type="protein sequence ID" value="MBI6875079.1"/>
    <property type="molecule type" value="Genomic_DNA"/>
</dbReference>
<keyword evidence="1" id="KW-0812">Transmembrane</keyword>
<reference evidence="2" key="1">
    <citation type="submission" date="2020-12" db="EMBL/GenBank/DDBJ databases">
        <title>Clostridium thailandense sp. nov., a novel acetogenic bacterium isolated from peat land soil in Thailand.</title>
        <authorList>
            <person name="Chaikitkaew S."/>
            <person name="Birkeland N.K."/>
        </authorList>
    </citation>
    <scope>NUCLEOTIDE SEQUENCE</scope>
    <source>
        <strain evidence="2">DSM 17425</strain>
    </source>
</reference>
<dbReference type="PANTHER" id="PTHR40078:SF1">
    <property type="entry name" value="INTEGRAL MEMBRANE PROTEIN"/>
    <property type="match status" value="1"/>
</dbReference>
<feature type="transmembrane region" description="Helical" evidence="1">
    <location>
        <begin position="104"/>
        <end position="128"/>
    </location>
</feature>
<organism evidence="2 3">
    <name type="scientific">Clostridium aciditolerans</name>
    <dbReference type="NCBI Taxonomy" id="339861"/>
    <lineage>
        <taxon>Bacteria</taxon>
        <taxon>Bacillati</taxon>
        <taxon>Bacillota</taxon>
        <taxon>Clostridia</taxon>
        <taxon>Eubacteriales</taxon>
        <taxon>Clostridiaceae</taxon>
        <taxon>Clostridium</taxon>
    </lineage>
</organism>
<dbReference type="AlphaFoldDB" id="A0A934I1G5"/>
<keyword evidence="1" id="KW-1133">Transmembrane helix</keyword>
<gene>
    <name evidence="2" type="ORF">I6U51_20610</name>
</gene>